<dbReference type="PANTHER" id="PTHR10350:SF6">
    <property type="entry name" value="NUCLEAR PORE COMPLEX PROTEIN NUP155"/>
    <property type="match status" value="1"/>
</dbReference>
<evidence type="ECO:0000259" key="5">
    <source>
        <dbReference type="Pfam" id="PF03177"/>
    </source>
</evidence>
<protein>
    <submittedName>
        <fullName evidence="7">Nuclear pore complex protein (NUP155), putative</fullName>
    </submittedName>
</protein>
<evidence type="ECO:0000256" key="3">
    <source>
        <dbReference type="ARBA" id="ARBA00022448"/>
    </source>
</evidence>
<reference evidence="7 8" key="1">
    <citation type="journal article" date="2018" name="Sci. Rep.">
        <title>A complete Leishmania donovani reference genome identifies novel genetic variations associated with virulence.</title>
        <authorList>
            <person name="Lypaczewski P."/>
            <person name="Hoshizaki J."/>
            <person name="Zhang W.-W."/>
            <person name="McCall L.-I."/>
            <person name="Torcivia-Rodriguez J."/>
            <person name="Simonyan V."/>
            <person name="Kaur A."/>
            <person name="Dewar K."/>
            <person name="Matlashewski G."/>
        </authorList>
    </citation>
    <scope>NUCLEOTIDE SEQUENCE [LARGE SCALE GENOMIC DNA]</scope>
    <source>
        <strain evidence="7 8">LdCL</strain>
    </source>
</reference>
<dbReference type="EMBL" id="CP029535">
    <property type="protein sequence ID" value="AYU84128.1"/>
    <property type="molecule type" value="Genomic_DNA"/>
</dbReference>
<keyword evidence="3" id="KW-0813">Transport</keyword>
<dbReference type="VEuPathDB" id="TriTrypDB:LDHU3_36.9600"/>
<gene>
    <name evidence="7" type="ORF">LdCL_360084800</name>
</gene>
<dbReference type="GO" id="GO:0006606">
    <property type="term" value="P:protein import into nucleus"/>
    <property type="evidence" value="ECO:0007669"/>
    <property type="project" value="TreeGrafter"/>
</dbReference>
<feature type="domain" description="Nucleoporin Nup133/Nup155-like C-terminal" evidence="5">
    <location>
        <begin position="763"/>
        <end position="1216"/>
    </location>
</feature>
<comment type="subcellular location">
    <subcellularLocation>
        <location evidence="1">Nucleus</location>
    </subcellularLocation>
</comment>
<comment type="similarity">
    <text evidence="2">Belongs to the non-repetitive/WGA-negative nucleoporin family.</text>
</comment>
<dbReference type="Gene3D" id="1.20.120.1880">
    <property type="entry name" value="Nucleoporin, helical C-terminal domain"/>
    <property type="match status" value="1"/>
</dbReference>
<dbReference type="FunFam" id="1.20.58.1780:FF:000013">
    <property type="entry name" value="Nuclear pore complex protein (NUP155), putative"/>
    <property type="match status" value="1"/>
</dbReference>
<evidence type="ECO:0000313" key="7">
    <source>
        <dbReference type="EMBL" id="AYU84128.1"/>
    </source>
</evidence>
<dbReference type="InterPro" id="IPR042533">
    <property type="entry name" value="Nucleoporin_Nup155_C_1"/>
</dbReference>
<keyword evidence="8" id="KW-1185">Reference proteome</keyword>
<accession>A0A3Q8ILL5</accession>
<name>A0A3Q8ILL5_LEIDO</name>
<dbReference type="InterPro" id="IPR004870">
    <property type="entry name" value="Nucleoporin_Nup155"/>
</dbReference>
<dbReference type="InterPro" id="IPR007187">
    <property type="entry name" value="Nucleoporin_Nup133/Nup155_C"/>
</dbReference>
<dbReference type="GO" id="GO:0044611">
    <property type="term" value="C:nuclear pore inner ring"/>
    <property type="evidence" value="ECO:0007669"/>
    <property type="project" value="TreeGrafter"/>
</dbReference>
<dbReference type="FunFam" id="1.25.40.450:FF:000006">
    <property type="entry name" value="Putative nuclear pore complex protein (NUP155)"/>
    <property type="match status" value="1"/>
</dbReference>
<evidence type="ECO:0000256" key="2">
    <source>
        <dbReference type="ARBA" id="ARBA00007373"/>
    </source>
</evidence>
<evidence type="ECO:0000256" key="4">
    <source>
        <dbReference type="ARBA" id="ARBA00023242"/>
    </source>
</evidence>
<evidence type="ECO:0000259" key="6">
    <source>
        <dbReference type="Pfam" id="PF08801"/>
    </source>
</evidence>
<keyword evidence="4" id="KW-0539">Nucleus</keyword>
<dbReference type="OrthoDB" id="338970at2759"/>
<dbReference type="GO" id="GO:0017056">
    <property type="term" value="F:structural constituent of nuclear pore"/>
    <property type="evidence" value="ECO:0007669"/>
    <property type="project" value="InterPro"/>
</dbReference>
<dbReference type="PANTHER" id="PTHR10350">
    <property type="entry name" value="NUCLEAR PORE COMPLEX PROTEIN NUP155"/>
    <property type="match status" value="1"/>
</dbReference>
<dbReference type="InterPro" id="IPR042538">
    <property type="entry name" value="Nucleoporin_Nup155_C_3"/>
</dbReference>
<dbReference type="Gene3D" id="1.20.58.1780">
    <property type="match status" value="1"/>
</dbReference>
<feature type="domain" description="Nucleoporin Nup133/Nup155-like N-terminal" evidence="6">
    <location>
        <begin position="58"/>
        <end position="467"/>
    </location>
</feature>
<dbReference type="Gene3D" id="1.25.40.450">
    <property type="entry name" value="Nucleoporin, helical domain, N-terminal subdomain"/>
    <property type="match status" value="1"/>
</dbReference>
<dbReference type="Proteomes" id="UP000274082">
    <property type="component" value="Chromosome 36"/>
</dbReference>
<dbReference type="GO" id="GO:0036228">
    <property type="term" value="P:protein localization to nuclear inner membrane"/>
    <property type="evidence" value="ECO:0007669"/>
    <property type="project" value="TreeGrafter"/>
</dbReference>
<dbReference type="Pfam" id="PF08801">
    <property type="entry name" value="Nucleoporin_N"/>
    <property type="match status" value="1"/>
</dbReference>
<sequence>MQQQFNAARNGTNHVVEDAVSAVLSSAAVERRPNPHAIGFVRSNSYALSTRDTTYAVPDFFPVGGVAWPETLLELWKSMRYGSLTGVFADLSRAWFTVDNRLVIWDYRGGREFCVYDEISEMISVVGSPLRPLSGIFQPHVTYIIPVGTTSMMFLLGLCILGEGALAEMKVVNLGYSCSTDTVITKAIGSSGRVFCAGADGNVYELRYMRENTPITPKIRMVNYGYLFSSAPILGQVTLAVANVWQSWRGSGHGGLIDLVVDERDGILATLCERSTISLWRLNPSGGIRYMFSLRHRPDRLPRSHSAPHVESAPLTRLFVIEADAQGCRLMSTALNGDQFRYRYINALDSVFSGELILQSHTPSYLSANKEISVCYASASVFLAAFSDMNDDRASDEVLAATSPATVMAPHQNVRDIVASFSGPSSRIVRVDAIDRMPTQGPQNLSDLCAQVCSPRPTYVVVHRHGLSLFAQARPVDTLYLILSTNDADYRDSLLSRFTSVYSAPDYAAMLLQVAVGALNVTTEHPLPFTKDSALSSSHDDGAALNELGQQLVNGRNAEVLRRARELLRNLQLPATQAAPASGVTDAEVQHVVVLMSPFATGLVAFVARALCLLWNTGVGKITQSSATSAVRVLEKVIQYLDSLSIGRSPEHQRTVSFQHEWQADKVVVMVPRGRSLRAEDVKKLQGAMLYKCYELTHKAWQAATLLQRMLGIPFYSEDASVAFAQVVRDSAVAQRLGHYLSQVMLDSQYGISAGSGLQAASFAQLQRQCPYFFGGISSDAYQLQSDMRSLTRGESLQSYTEAQMHKWATEVGAKAATYWPSGALQSICEQLRSLKYENVAVELLLHAAAQLDPNNAALSVFLADGGGHVGDQARYGNAYSLHQTKTQVLELVVSTLESAWLTHRSVVDDLLGGPRRSGTIWQVEPSDEYAHCFLFDWMCAPRDDRNTAKLLRETLVAARSQFLGSYLRRNAEVLTEEYAHYLASVQGDYHGAMQQCFVMALSPLPDTPVADRLQYRLRCLREALDCAKKCQSDQTQQVEQQLRLMEAQERLYRIATEFISSGSATLDRRVEWEGEMVTERDVALQHIEFLSSFVASASDLIEVGGMYPALGGAEVQLDALLCSNVTDAGVYATCIGRAYDNEKDSAETITKRLIDRYFHQISCFPLSYLVRLLEARTFLRFPAGSTEVVQLLVSLGVDPKVLFITYESVLEGRDDTGVGCVEFDEAGVTRGYLVYAYATVLVYLADLGRRGSVQQWLVSNAMAATRSMIRRAAGAVTSPSEQAAVEQAEELLRKANTLASSGVWL</sequence>
<proteinExistence type="inferred from homology"/>
<evidence type="ECO:0000313" key="8">
    <source>
        <dbReference type="Proteomes" id="UP000274082"/>
    </source>
</evidence>
<dbReference type="Pfam" id="PF03177">
    <property type="entry name" value="Nucleoporin_C"/>
    <property type="match status" value="1"/>
</dbReference>
<dbReference type="GO" id="GO:0000972">
    <property type="term" value="P:transcription-dependent tethering of RNA polymerase II gene DNA at nuclear periphery"/>
    <property type="evidence" value="ECO:0007669"/>
    <property type="project" value="TreeGrafter"/>
</dbReference>
<dbReference type="InterPro" id="IPR014908">
    <property type="entry name" value="Nucleoporin_Nup133/Nup155_N"/>
</dbReference>
<organism evidence="7 8">
    <name type="scientific">Leishmania donovani</name>
    <dbReference type="NCBI Taxonomy" id="5661"/>
    <lineage>
        <taxon>Eukaryota</taxon>
        <taxon>Discoba</taxon>
        <taxon>Euglenozoa</taxon>
        <taxon>Kinetoplastea</taxon>
        <taxon>Metakinetoplastina</taxon>
        <taxon>Trypanosomatida</taxon>
        <taxon>Trypanosomatidae</taxon>
        <taxon>Leishmaniinae</taxon>
        <taxon>Leishmania</taxon>
    </lineage>
</organism>
<dbReference type="VEuPathDB" id="TriTrypDB:LdBPK_367220.1"/>
<dbReference type="VEuPathDB" id="TriTrypDB:LdCL_360084800"/>
<evidence type="ECO:0000256" key="1">
    <source>
        <dbReference type="ARBA" id="ARBA00004123"/>
    </source>
</evidence>
<dbReference type="GO" id="GO:0006405">
    <property type="term" value="P:RNA export from nucleus"/>
    <property type="evidence" value="ECO:0007669"/>
    <property type="project" value="TreeGrafter"/>
</dbReference>